<evidence type="ECO:0000313" key="3">
    <source>
        <dbReference type="Proteomes" id="UP000002294"/>
    </source>
</evidence>
<accession>C7RHQ8</accession>
<dbReference type="Pfam" id="PF13529">
    <property type="entry name" value="Peptidase_C39_2"/>
    <property type="match status" value="1"/>
</dbReference>
<sequence length="295" mass="34510">MKFNRLIFLLAALFLCSCSNKRKFDNDYLDKENLQMIEEINSIAKDTFNKGEDFVNNLDVVNETKPVYKTDRRDDLIKNLEDPAKKDPKAKWVYDNFKNLTDTEAYLTGNDPDTIEFVYNMNHNIKDFPYKEGESIKLNRPTPYYIQWDNRWAYQELSDINIGVAGCGPTSMAMVLARLRNDPSITPKIIGEDAKEYMVEEGIAWSFFKDEANKYGYKCEDLEKDKQKMIEALKKGPLIVSVERGYFTLAGHIFVIDSYKDGKFIINDPNSIKNTMREWDYEQIQDQIVHIWKFS</sequence>
<protein>
    <recommendedName>
        <fullName evidence="1">Peptidase C39-like domain-containing protein</fullName>
    </recommendedName>
</protein>
<proteinExistence type="predicted"/>
<gene>
    <name evidence="2" type="ordered locus">Apre_0991</name>
</gene>
<dbReference type="STRING" id="525919.Apre_0991"/>
<dbReference type="PROSITE" id="PS51257">
    <property type="entry name" value="PROKAR_LIPOPROTEIN"/>
    <property type="match status" value="1"/>
</dbReference>
<keyword evidence="3" id="KW-1185">Reference proteome</keyword>
<feature type="domain" description="Peptidase C39-like" evidence="1">
    <location>
        <begin position="142"/>
        <end position="270"/>
    </location>
</feature>
<dbReference type="InterPro" id="IPR039564">
    <property type="entry name" value="Peptidase_C39-like"/>
</dbReference>
<dbReference type="HOGENOM" id="CLU_055782_1_0_9"/>
<evidence type="ECO:0000259" key="1">
    <source>
        <dbReference type="Pfam" id="PF13529"/>
    </source>
</evidence>
<reference evidence="2 3" key="1">
    <citation type="journal article" date="2009" name="Stand. Genomic Sci.">
        <title>Complete genome sequence of Anaerococcus prevotii type strain (PC1).</title>
        <authorList>
            <person name="Labutti K."/>
            <person name="Pukall R."/>
            <person name="Steenblock K."/>
            <person name="Glavina Del Rio T."/>
            <person name="Tice H."/>
            <person name="Copeland A."/>
            <person name="Cheng J.F."/>
            <person name="Lucas S."/>
            <person name="Chen F."/>
            <person name="Nolan M."/>
            <person name="Bruce D."/>
            <person name="Goodwin L."/>
            <person name="Pitluck S."/>
            <person name="Ivanova N."/>
            <person name="Mavromatis K."/>
            <person name="Ovchinnikova G."/>
            <person name="Pati A."/>
            <person name="Chen A."/>
            <person name="Palaniappan K."/>
            <person name="Land M."/>
            <person name="Hauser L."/>
            <person name="Chang Y.J."/>
            <person name="Jeffries C.D."/>
            <person name="Chain P."/>
            <person name="Saunders E."/>
            <person name="Brettin T."/>
            <person name="Detter J.C."/>
            <person name="Han C."/>
            <person name="Goker M."/>
            <person name="Bristow J."/>
            <person name="Eisen J.A."/>
            <person name="Markowitz V."/>
            <person name="Hugenholtz P."/>
            <person name="Kyrpides N.C."/>
            <person name="Klenk H.P."/>
            <person name="Lapidus A."/>
        </authorList>
    </citation>
    <scope>NUCLEOTIDE SEQUENCE [LARGE SCALE GENOMIC DNA]</scope>
    <source>
        <strain evidence="3">ATCC 9321 / DSM 20548 / JCM 6508 / NCTC 11806 / PC1</strain>
    </source>
</reference>
<dbReference type="AlphaFoldDB" id="C7RHQ8"/>
<organism evidence="2 3">
    <name type="scientific">Anaerococcus prevotii (strain ATCC 9321 / DSM 20548 / JCM 6508 / NCTC 11806 / PC1)</name>
    <name type="common">Peptostreptococcus prevotii</name>
    <name type="synonym">Peptococcus prevotii</name>
    <dbReference type="NCBI Taxonomy" id="525919"/>
    <lineage>
        <taxon>Bacteria</taxon>
        <taxon>Bacillati</taxon>
        <taxon>Bacillota</taxon>
        <taxon>Tissierellia</taxon>
        <taxon>Tissierellales</taxon>
        <taxon>Peptoniphilaceae</taxon>
        <taxon>Anaerococcus</taxon>
    </lineage>
</organism>
<dbReference type="KEGG" id="apr:Apre_0991"/>
<dbReference type="eggNOG" id="COG0768">
    <property type="taxonomic scope" value="Bacteria"/>
</dbReference>
<dbReference type="Gene3D" id="3.90.70.10">
    <property type="entry name" value="Cysteine proteinases"/>
    <property type="match status" value="1"/>
</dbReference>
<dbReference type="OrthoDB" id="3186156at2"/>
<dbReference type="Proteomes" id="UP000002294">
    <property type="component" value="Chromosome"/>
</dbReference>
<name>C7RHQ8_ANAPD</name>
<dbReference type="EMBL" id="CP001708">
    <property type="protein sequence ID" value="ACV29019.1"/>
    <property type="molecule type" value="Genomic_DNA"/>
</dbReference>
<evidence type="ECO:0000313" key="2">
    <source>
        <dbReference type="EMBL" id="ACV29019.1"/>
    </source>
</evidence>